<accession>A0A6I6D1Q2</accession>
<dbReference type="Pfam" id="PF13280">
    <property type="entry name" value="WYL"/>
    <property type="match status" value="1"/>
</dbReference>
<dbReference type="SUPFAM" id="SSF46785">
    <property type="entry name" value="Winged helix' DNA-binding domain"/>
    <property type="match status" value="1"/>
</dbReference>
<evidence type="ECO:0000313" key="3">
    <source>
        <dbReference type="EMBL" id="QGT78165.1"/>
    </source>
</evidence>
<dbReference type="KEGG" id="ghl:GM160_04220"/>
<dbReference type="PANTHER" id="PTHR34580:SF1">
    <property type="entry name" value="PROTEIN PAFC"/>
    <property type="match status" value="1"/>
</dbReference>
<feature type="domain" description="WCX" evidence="2">
    <location>
        <begin position="248"/>
        <end position="323"/>
    </location>
</feature>
<dbReference type="EMBL" id="CP046415">
    <property type="protein sequence ID" value="QGT78165.1"/>
    <property type="molecule type" value="Genomic_DNA"/>
</dbReference>
<sequence>MSITLFRTLEMLRHVPREPRKITTSELRDRLAAANFDVTLRTIQRDLQKLSTVFPLISDERDQIFGWSWSRDAQVETLPGMDAATAITFAMAEEYLRDMLPSGVLELLAPHFDQARRVLDATDNGLNMWERKVRVLPRSQPLIAPDVDPGIAQSVYHALLNDRRLKAVYRPRGREPREYDLSPQGLAFRDAVTYLVASHRDYDNVLMFALHRFLHADVTDEPARHLPGFDFDEWVQRGGFDADRHGEAIQLVAHFDMAVGDHLHETPIADDQHLARTDDDRLELIANVKDTHQLRWWLRGFGPDVEVIEPIEIRDWLIEGARQQISRYADASSGR</sequence>
<evidence type="ECO:0000259" key="1">
    <source>
        <dbReference type="Pfam" id="PF13280"/>
    </source>
</evidence>
<dbReference type="Proteomes" id="UP000427716">
    <property type="component" value="Chromosome"/>
</dbReference>
<dbReference type="PROSITE" id="PS52050">
    <property type="entry name" value="WYL"/>
    <property type="match status" value="1"/>
</dbReference>
<dbReference type="InterPro" id="IPR026881">
    <property type="entry name" value="WYL_dom"/>
</dbReference>
<dbReference type="RefSeq" id="WP_156573417.1">
    <property type="nucleotide sequence ID" value="NZ_CP046415.1"/>
</dbReference>
<dbReference type="PANTHER" id="PTHR34580">
    <property type="match status" value="1"/>
</dbReference>
<evidence type="ECO:0000259" key="2">
    <source>
        <dbReference type="Pfam" id="PF25583"/>
    </source>
</evidence>
<evidence type="ECO:0000313" key="4">
    <source>
        <dbReference type="Proteomes" id="UP000427716"/>
    </source>
</evidence>
<keyword evidence="4" id="KW-1185">Reference proteome</keyword>
<feature type="domain" description="WYL" evidence="1">
    <location>
        <begin position="153"/>
        <end position="217"/>
    </location>
</feature>
<dbReference type="InterPro" id="IPR036390">
    <property type="entry name" value="WH_DNA-bd_sf"/>
</dbReference>
<organism evidence="3 4">
    <name type="scientific">Guyparkeria halophila</name>
    <dbReference type="NCBI Taxonomy" id="47960"/>
    <lineage>
        <taxon>Bacteria</taxon>
        <taxon>Pseudomonadati</taxon>
        <taxon>Pseudomonadota</taxon>
        <taxon>Gammaproteobacteria</taxon>
        <taxon>Chromatiales</taxon>
        <taxon>Thioalkalibacteraceae</taxon>
        <taxon>Guyparkeria</taxon>
    </lineage>
</organism>
<dbReference type="Pfam" id="PF25583">
    <property type="entry name" value="WCX"/>
    <property type="match status" value="1"/>
</dbReference>
<proteinExistence type="predicted"/>
<dbReference type="InterPro" id="IPR051534">
    <property type="entry name" value="CBASS_pafABC_assoc_protein"/>
</dbReference>
<name>A0A6I6D1Q2_9GAMM</name>
<gene>
    <name evidence="3" type="ORF">GM160_04220</name>
</gene>
<protein>
    <submittedName>
        <fullName evidence="3">WYL domain-containing protein</fullName>
    </submittedName>
</protein>
<dbReference type="InterPro" id="IPR057727">
    <property type="entry name" value="WCX_dom"/>
</dbReference>
<reference evidence="3 4" key="1">
    <citation type="submission" date="2019-11" db="EMBL/GenBank/DDBJ databases">
        <authorList>
            <person name="Zhang J."/>
            <person name="Sun C."/>
        </authorList>
    </citation>
    <scope>NUCLEOTIDE SEQUENCE [LARGE SCALE GENOMIC DNA]</scope>
    <source>
        <strain evidence="4">sp2</strain>
    </source>
</reference>
<dbReference type="AlphaFoldDB" id="A0A6I6D1Q2"/>